<sequence>MLKLLDTSSIPITRTRLLKWYLEVKSLKLYQPPQQSSNSTLRNIRHLVTTAEVSEQSAVFREQKTDNWKQLMWRACWSACIKIKNINNRNKYETCWHKYR</sequence>
<reference evidence="1 2" key="1">
    <citation type="journal article" date="2014" name="Nat. Commun.">
        <title>Molecular traces of alternative social organization in a termite genome.</title>
        <authorList>
            <person name="Terrapon N."/>
            <person name="Li C."/>
            <person name="Robertson H.M."/>
            <person name="Ji L."/>
            <person name="Meng X."/>
            <person name="Booth W."/>
            <person name="Chen Z."/>
            <person name="Childers C.P."/>
            <person name="Glastad K.M."/>
            <person name="Gokhale K."/>
            <person name="Gowin J."/>
            <person name="Gronenberg W."/>
            <person name="Hermansen R.A."/>
            <person name="Hu H."/>
            <person name="Hunt B.G."/>
            <person name="Huylmans A.K."/>
            <person name="Khalil S.M."/>
            <person name="Mitchell R.D."/>
            <person name="Munoz-Torres M.C."/>
            <person name="Mustard J.A."/>
            <person name="Pan H."/>
            <person name="Reese J.T."/>
            <person name="Scharf M.E."/>
            <person name="Sun F."/>
            <person name="Vogel H."/>
            <person name="Xiao J."/>
            <person name="Yang W."/>
            <person name="Yang Z."/>
            <person name="Yang Z."/>
            <person name="Zhou J."/>
            <person name="Zhu J."/>
            <person name="Brent C.S."/>
            <person name="Elsik C.G."/>
            <person name="Goodisman M.A."/>
            <person name="Liberles D.A."/>
            <person name="Roe R.M."/>
            <person name="Vargo E.L."/>
            <person name="Vilcinskas A."/>
            <person name="Wang J."/>
            <person name="Bornberg-Bauer E."/>
            <person name="Korb J."/>
            <person name="Zhang G."/>
            <person name="Liebig J."/>
        </authorList>
    </citation>
    <scope>NUCLEOTIDE SEQUENCE [LARGE SCALE GENOMIC DNA]</scope>
    <source>
        <tissue evidence="1">Whole organism</tissue>
    </source>
</reference>
<evidence type="ECO:0000313" key="1">
    <source>
        <dbReference type="EMBL" id="KDR18573.1"/>
    </source>
</evidence>
<protein>
    <submittedName>
        <fullName evidence="1">Uncharacterized protein</fullName>
    </submittedName>
</protein>
<keyword evidence="2" id="KW-1185">Reference proteome</keyword>
<organism evidence="1 2">
    <name type="scientific">Zootermopsis nevadensis</name>
    <name type="common">Dampwood termite</name>
    <dbReference type="NCBI Taxonomy" id="136037"/>
    <lineage>
        <taxon>Eukaryota</taxon>
        <taxon>Metazoa</taxon>
        <taxon>Ecdysozoa</taxon>
        <taxon>Arthropoda</taxon>
        <taxon>Hexapoda</taxon>
        <taxon>Insecta</taxon>
        <taxon>Pterygota</taxon>
        <taxon>Neoptera</taxon>
        <taxon>Polyneoptera</taxon>
        <taxon>Dictyoptera</taxon>
        <taxon>Blattodea</taxon>
        <taxon>Blattoidea</taxon>
        <taxon>Termitoidae</taxon>
        <taxon>Termopsidae</taxon>
        <taxon>Zootermopsis</taxon>
    </lineage>
</organism>
<dbReference type="AlphaFoldDB" id="A0A067RHF7"/>
<name>A0A067RHF7_ZOONE</name>
<accession>A0A067RHF7</accession>
<dbReference type="Proteomes" id="UP000027135">
    <property type="component" value="Unassembled WGS sequence"/>
</dbReference>
<evidence type="ECO:0000313" key="2">
    <source>
        <dbReference type="Proteomes" id="UP000027135"/>
    </source>
</evidence>
<dbReference type="EMBL" id="KK852680">
    <property type="protein sequence ID" value="KDR18573.1"/>
    <property type="molecule type" value="Genomic_DNA"/>
</dbReference>
<gene>
    <name evidence="1" type="ORF">L798_06553</name>
</gene>
<dbReference type="InParanoid" id="A0A067RHF7"/>
<proteinExistence type="predicted"/>